<name>A0A4W5K1F7_9TELE</name>
<reference evidence="7" key="1">
    <citation type="submission" date="2018-06" db="EMBL/GenBank/DDBJ databases">
        <title>Genome assembly of Danube salmon.</title>
        <authorList>
            <person name="Macqueen D.J."/>
            <person name="Gundappa M.K."/>
        </authorList>
    </citation>
    <scope>NUCLEOTIDE SEQUENCE [LARGE SCALE GENOMIC DNA]</scope>
</reference>
<dbReference type="CDD" id="cd00033">
    <property type="entry name" value="CCP"/>
    <property type="match status" value="5"/>
</dbReference>
<dbReference type="PANTHER" id="PTHR45656:SF4">
    <property type="entry name" value="PROTEIN CBR-CLEC-78"/>
    <property type="match status" value="1"/>
</dbReference>
<keyword evidence="7" id="KW-1185">Reference proteome</keyword>
<sequence>ARGGLRRPVVSTVVSPVLFQLDRELLLHGRVYSEEGGVCDLPGEWPLEQPCPRVYTKCEEPPSPDHGSVNITDTTLGSLVKYSCEHGYELEGESVRQCVAGRQWSDVPPVCRPITCDDPGNIDNGSNHVDSFLYLGLLHYECNSGFNLKGGDTRTCQADGRWDGEKPWCEPVLCGSPVVPSDVTVKGKEYTFNKQVDQGSPECRPANCGRPTSIQNGQVLGSDFGYGHEVWYKCEEGYSLSGGNPTRHGFLNGSSFNYNDVVEYVCFDGYEVVGDPVLRCSAQGHWVGTVPECLPCLCTPPMLKYGVVLGRDHACGDRVSFHCDEGYKILGPSAATCEKGGLWSPGVPVCGRGRCVAAPPTIPHAVQQGGGATAPDTVTYRCRPGYQMKGSYPHVTCGREGRWGEVRISCEPVSCGAPTPVPHAQVVGEIFTFGSQIQYR</sequence>
<dbReference type="Gene3D" id="2.20.28.230">
    <property type="match status" value="1"/>
</dbReference>
<dbReference type="SUPFAM" id="SSF57535">
    <property type="entry name" value="Complement control module/SCR domain"/>
    <property type="match status" value="6"/>
</dbReference>
<dbReference type="PROSITE" id="PS50923">
    <property type="entry name" value="SUSHI"/>
    <property type="match status" value="5"/>
</dbReference>
<dbReference type="Pfam" id="PF00084">
    <property type="entry name" value="Sushi"/>
    <property type="match status" value="6"/>
</dbReference>
<evidence type="ECO:0000256" key="2">
    <source>
        <dbReference type="ARBA" id="ARBA00022737"/>
    </source>
</evidence>
<feature type="domain" description="Sushi" evidence="5">
    <location>
        <begin position="114"/>
        <end position="171"/>
    </location>
</feature>
<protein>
    <recommendedName>
        <fullName evidence="5">Sushi domain-containing protein</fullName>
    </recommendedName>
</protein>
<feature type="domain" description="Sushi" evidence="5">
    <location>
        <begin position="232"/>
        <end position="295"/>
    </location>
</feature>
<feature type="domain" description="Sushi" evidence="5">
    <location>
        <begin position="353"/>
        <end position="412"/>
    </location>
</feature>
<organism evidence="6 7">
    <name type="scientific">Hucho hucho</name>
    <name type="common">huchen</name>
    <dbReference type="NCBI Taxonomy" id="62062"/>
    <lineage>
        <taxon>Eukaryota</taxon>
        <taxon>Metazoa</taxon>
        <taxon>Chordata</taxon>
        <taxon>Craniata</taxon>
        <taxon>Vertebrata</taxon>
        <taxon>Euteleostomi</taxon>
        <taxon>Actinopterygii</taxon>
        <taxon>Neopterygii</taxon>
        <taxon>Teleostei</taxon>
        <taxon>Protacanthopterygii</taxon>
        <taxon>Salmoniformes</taxon>
        <taxon>Salmonidae</taxon>
        <taxon>Salmoninae</taxon>
        <taxon>Hucho</taxon>
    </lineage>
</organism>
<feature type="domain" description="Sushi" evidence="5">
    <location>
        <begin position="56"/>
        <end position="113"/>
    </location>
</feature>
<evidence type="ECO:0000256" key="4">
    <source>
        <dbReference type="PROSITE-ProRule" id="PRU00302"/>
    </source>
</evidence>
<dbReference type="SMART" id="SM00032">
    <property type="entry name" value="CCP"/>
    <property type="match status" value="5"/>
</dbReference>
<feature type="disulfide bond" evidence="4">
    <location>
        <begin position="266"/>
        <end position="293"/>
    </location>
</feature>
<dbReference type="AlphaFoldDB" id="A0A4W5K1F7"/>
<evidence type="ECO:0000256" key="1">
    <source>
        <dbReference type="ARBA" id="ARBA00022729"/>
    </source>
</evidence>
<feature type="domain" description="Sushi" evidence="5">
    <location>
        <begin position="296"/>
        <end position="352"/>
    </location>
</feature>
<keyword evidence="1" id="KW-0732">Signal</keyword>
<dbReference type="InterPro" id="IPR051277">
    <property type="entry name" value="SEZ6_CSMD_C4BPB_Regulators"/>
</dbReference>
<evidence type="ECO:0000256" key="3">
    <source>
        <dbReference type="ARBA" id="ARBA00023157"/>
    </source>
</evidence>
<evidence type="ECO:0000259" key="5">
    <source>
        <dbReference type="PROSITE" id="PS50923"/>
    </source>
</evidence>
<keyword evidence="4" id="KW-0768">Sushi</keyword>
<keyword evidence="3 4" id="KW-1015">Disulfide bond</keyword>
<dbReference type="Ensembl" id="ENSHHUT00000004365.1">
    <property type="protein sequence ID" value="ENSHHUP00000004225.1"/>
    <property type="gene ID" value="ENSHHUG00000002289.1"/>
</dbReference>
<proteinExistence type="predicted"/>
<feature type="disulfide bond" evidence="4">
    <location>
        <begin position="84"/>
        <end position="111"/>
    </location>
</feature>
<evidence type="ECO:0000313" key="6">
    <source>
        <dbReference type="Ensembl" id="ENSHHUP00000004225.1"/>
    </source>
</evidence>
<dbReference type="PANTHER" id="PTHR45656">
    <property type="entry name" value="PROTEIN CBR-CLEC-78"/>
    <property type="match status" value="1"/>
</dbReference>
<keyword evidence="2" id="KW-0677">Repeat</keyword>
<reference evidence="6" key="2">
    <citation type="submission" date="2025-08" db="UniProtKB">
        <authorList>
            <consortium name="Ensembl"/>
        </authorList>
    </citation>
    <scope>IDENTIFICATION</scope>
</reference>
<dbReference type="InterPro" id="IPR000436">
    <property type="entry name" value="Sushi_SCR_CCP_dom"/>
</dbReference>
<dbReference type="InterPro" id="IPR035976">
    <property type="entry name" value="Sushi/SCR/CCP_sf"/>
</dbReference>
<feature type="disulfide bond" evidence="4">
    <location>
        <begin position="323"/>
        <end position="350"/>
    </location>
</feature>
<dbReference type="Proteomes" id="UP000314982">
    <property type="component" value="Unassembled WGS sequence"/>
</dbReference>
<dbReference type="Gene3D" id="2.10.70.10">
    <property type="entry name" value="Complement Module, domain 1"/>
    <property type="match status" value="6"/>
</dbReference>
<feature type="disulfide bond" evidence="4">
    <location>
        <begin position="142"/>
        <end position="169"/>
    </location>
</feature>
<accession>A0A4W5K1F7</accession>
<dbReference type="GeneTree" id="ENSGT00940000156061"/>
<comment type="caution">
    <text evidence="4">Lacks conserved residue(s) required for the propagation of feature annotation.</text>
</comment>
<evidence type="ECO:0000313" key="7">
    <source>
        <dbReference type="Proteomes" id="UP000314982"/>
    </source>
</evidence>
<reference evidence="6" key="3">
    <citation type="submission" date="2025-09" db="UniProtKB">
        <authorList>
            <consortium name="Ensembl"/>
        </authorList>
    </citation>
    <scope>IDENTIFICATION</scope>
</reference>